<evidence type="ECO:0000259" key="4">
    <source>
        <dbReference type="Pfam" id="PF26387"/>
    </source>
</evidence>
<reference evidence="6 7" key="1">
    <citation type="submission" date="2017-09" db="EMBL/GenBank/DDBJ databases">
        <title>Evaluation of Pacific Biosciences Sequencing Technology to Finishing C. thermocellum Genome Sequences.</title>
        <authorList>
            <person name="Brown S."/>
        </authorList>
    </citation>
    <scope>NUCLEOTIDE SEQUENCE [LARGE SCALE GENOMIC DNA]</scope>
    <source>
        <strain evidence="6 7">AD2</strain>
    </source>
</reference>
<dbReference type="InterPro" id="IPR058571">
    <property type="entry name" value="DUF6079_3rd"/>
</dbReference>
<evidence type="ECO:0000259" key="2">
    <source>
        <dbReference type="Pfam" id="PF26384"/>
    </source>
</evidence>
<evidence type="ECO:0000259" key="1">
    <source>
        <dbReference type="Pfam" id="PF26383"/>
    </source>
</evidence>
<feature type="domain" description="DUF6079" evidence="2">
    <location>
        <begin position="193"/>
        <end position="392"/>
    </location>
</feature>
<dbReference type="Pfam" id="PF26388">
    <property type="entry name" value="DUF6079_6th"/>
    <property type="match status" value="1"/>
</dbReference>
<dbReference type="InterPro" id="IPR058574">
    <property type="entry name" value="DUF6079_6th"/>
</dbReference>
<dbReference type="InterPro" id="IPR058569">
    <property type="entry name" value="DUF6079_2nd"/>
</dbReference>
<evidence type="ECO:0000259" key="3">
    <source>
        <dbReference type="Pfam" id="PF26385"/>
    </source>
</evidence>
<protein>
    <submittedName>
        <fullName evidence="6">Uncharacterized protein</fullName>
    </submittedName>
</protein>
<sequence>MSERMEEYVNLFPIHPSYIEVFNKIYIIENRHILKNISEIIKRILDNEITEDSPGIVSFDSYWTFIKDNFSYRTDANIKEVVEKSGMLEDIINRSFPKRLYKPLALQIIYALSVHRLTTGDISIRAGLTAENLRDDLCLYLKGMPDQSSDTLQSLIQTVLKDIMTTVSGQFIEYNADNGQYYLDLKKDIDYDEKITQRAAFMDDDSLNNYFYDVVYYCLEWDQKEYVDNFKIYEHRLNWMSHNIFRSGYLFFGTPESRPTAQPPEDYYIYFIPPYGNESYTDNKKEDEVFFLFKPNEEFKNTLKLYGAAQILKGLAEVKNKPAYQSKAEVYKKELTKYLSENKNTCFEVVYKGEKKQLLEVMGKLYKSTNPFKETIDLVASICLDEYFAKKYPEMPKFKIQITSRNRVEIIRAGIDRFAGRKSQQANALLESFGLLDGDKITVQNSKYAQYFIKELEKIPANEVINFSDIYTEVPNKDEYYIDKQFGISYALLPIVLLALVHTGHAVITLRNGTTLTASDLEILPKIQATDIYEFKYISKPKDMRLVELVKLYELLELPAGLINNPAQREAGLGRLLAKAQETANIAVRANSKLNGDFELWGEPLIAEHIASDYKAAAKRVLDMLGNFQSRFNTVAKLNNFNYTMEQIEQLGKDITASKTVLEYEKFRNECLANVSYMMNLERMELGNTLRAAIETAKESFRKIRDNIPEDMSGEAAAADVNELLTKVKNQYIDIYFSEHQKRRLGVSDGRRKGELVSSVKLANLKRLREINSIFSAHKLDNIEKELAGLKVCYELTPEMLKTSHFCPKCHFLMNEEDIPVKGRLDEIEERIDNLLDEWTNTLYNTVTDPTLIEQKQYLSPQQCQVIDEFINTKRLPEKADQFFITAIKDLLQGFEPVAIAADELIDRLSALGPCDIDTFQHKLKELVDDYIKGKDKEKLRIIIKR</sequence>
<dbReference type="Pfam" id="PF26383">
    <property type="entry name" value="DUF6079_2nd"/>
    <property type="match status" value="1"/>
</dbReference>
<dbReference type="InterPro" id="IPR058573">
    <property type="entry name" value="DUF6079_5th"/>
</dbReference>
<comment type="caution">
    <text evidence="6">The sequence shown here is derived from an EMBL/GenBank/DDBJ whole genome shotgun (WGS) entry which is preliminary data.</text>
</comment>
<feature type="domain" description="DUF6079" evidence="1">
    <location>
        <begin position="1"/>
        <end position="189"/>
    </location>
</feature>
<feature type="domain" description="DUF6079" evidence="4">
    <location>
        <begin position="547"/>
        <end position="740"/>
    </location>
</feature>
<proteinExistence type="predicted"/>
<evidence type="ECO:0000313" key="7">
    <source>
        <dbReference type="Proteomes" id="UP000223596"/>
    </source>
</evidence>
<dbReference type="Pfam" id="PF26387">
    <property type="entry name" value="DUF6079_5th"/>
    <property type="match status" value="1"/>
</dbReference>
<name>A0AB36TIF2_ACETH</name>
<evidence type="ECO:0000259" key="5">
    <source>
        <dbReference type="Pfam" id="PF26388"/>
    </source>
</evidence>
<evidence type="ECO:0000313" key="6">
    <source>
        <dbReference type="EMBL" id="PFH03659.1"/>
    </source>
</evidence>
<dbReference type="AlphaFoldDB" id="A0AB36TIF2"/>
<feature type="domain" description="DUF6079" evidence="3">
    <location>
        <begin position="409"/>
        <end position="540"/>
    </location>
</feature>
<dbReference type="Pfam" id="PF26385">
    <property type="entry name" value="DUF6079_4th"/>
    <property type="match status" value="1"/>
</dbReference>
<accession>A0AB36TIF2</accession>
<gene>
    <name evidence="6" type="ORF">M972_112471</name>
</gene>
<dbReference type="InterPro" id="IPR058572">
    <property type="entry name" value="DUF6079_4th"/>
</dbReference>
<dbReference type="Pfam" id="PF26384">
    <property type="entry name" value="DUF6079_3rd"/>
    <property type="match status" value="1"/>
</dbReference>
<organism evidence="6 7">
    <name type="scientific">Acetivibrio thermocellus AD2</name>
    <dbReference type="NCBI Taxonomy" id="1138384"/>
    <lineage>
        <taxon>Bacteria</taxon>
        <taxon>Bacillati</taxon>
        <taxon>Bacillota</taxon>
        <taxon>Clostridia</taxon>
        <taxon>Eubacteriales</taxon>
        <taxon>Oscillospiraceae</taxon>
        <taxon>Acetivibrio</taxon>
    </lineage>
</organism>
<dbReference type="EMBL" id="PDBW01000001">
    <property type="protein sequence ID" value="PFH03659.1"/>
    <property type="molecule type" value="Genomic_DNA"/>
</dbReference>
<dbReference type="Proteomes" id="UP000223596">
    <property type="component" value="Unassembled WGS sequence"/>
</dbReference>
<feature type="domain" description="DUF6079" evidence="5">
    <location>
        <begin position="749"/>
        <end position="838"/>
    </location>
</feature>